<reference evidence="1" key="1">
    <citation type="submission" date="2020-05" db="EMBL/GenBank/DDBJ databases">
        <authorList>
            <person name="Chiriac C."/>
            <person name="Salcher M."/>
            <person name="Ghai R."/>
            <person name="Kavagutti S V."/>
        </authorList>
    </citation>
    <scope>NUCLEOTIDE SEQUENCE</scope>
</reference>
<gene>
    <name evidence="1" type="ORF">UFOVP158_52</name>
</gene>
<sequence length="466" mass="48194">MGSINLGYSDAADEHGDAGFATGPVDADSWYSGLSTAIPKGIWQGASAIGKMLPDNMFGTDEFGGSYPLVDPALKKKLWDDNVKSLDDWASNPYADGFASSLAKGAAKGLTEFSAGMLIGGPLGGAAVLGGAEGHDAYASAVSKGVDENTALSMGLVTGGLNAATAIIPFKLGSIAESLRLSAVGSDIAGNAATARFLSAVADTVLPDSVMRGAVQSGAAMVAQYSGATYINGEILRDAGYKELADQQDPFDMKMLAAQFVLGAAFHGLGRMGEKPQPSEVSAALDTLREGHIKDSAPTIPLDGPQAAAASDAINLAVEQVRRGEAVDIPFSVAAKTLESEAVSPVHYEPHAMAVKLAAENAEVFPLQSAELSPAADPVVIERPPKPEVEGKAATPEVSALSVTGESNLRFLEDNAPDHTIEVDGKAVKVSELRKHVDDLMRSEAERVKVYDVAAACALRNQGLDE</sequence>
<protein>
    <submittedName>
        <fullName evidence="1">Uncharacterized protein</fullName>
    </submittedName>
</protein>
<evidence type="ECO:0000313" key="1">
    <source>
        <dbReference type="EMBL" id="CAB5178919.1"/>
    </source>
</evidence>
<proteinExistence type="predicted"/>
<name>A0A6J7W9V5_9CAUD</name>
<accession>A0A6J7W9V5</accession>
<organism evidence="1">
    <name type="scientific">uncultured Caudovirales phage</name>
    <dbReference type="NCBI Taxonomy" id="2100421"/>
    <lineage>
        <taxon>Viruses</taxon>
        <taxon>Duplodnaviria</taxon>
        <taxon>Heunggongvirae</taxon>
        <taxon>Uroviricota</taxon>
        <taxon>Caudoviricetes</taxon>
        <taxon>Peduoviridae</taxon>
        <taxon>Maltschvirus</taxon>
        <taxon>Maltschvirus maltsch</taxon>
    </lineage>
</organism>
<dbReference type="EMBL" id="LR798207">
    <property type="protein sequence ID" value="CAB5178919.1"/>
    <property type="molecule type" value="Genomic_DNA"/>
</dbReference>